<proteinExistence type="predicted"/>
<organism evidence="1 2">
    <name type="scientific">Dissulfurirhabdus thermomarina</name>
    <dbReference type="NCBI Taxonomy" id="1765737"/>
    <lineage>
        <taxon>Bacteria</taxon>
        <taxon>Deltaproteobacteria</taxon>
        <taxon>Dissulfurirhabdaceae</taxon>
        <taxon>Dissulfurirhabdus</taxon>
    </lineage>
</organism>
<keyword evidence="2" id="KW-1185">Reference proteome</keyword>
<evidence type="ECO:0000313" key="2">
    <source>
        <dbReference type="Proteomes" id="UP000469346"/>
    </source>
</evidence>
<accession>A0A6N9TPY9</accession>
<comment type="caution">
    <text evidence="1">The sequence shown here is derived from an EMBL/GenBank/DDBJ whole genome shotgun (WGS) entry which is preliminary data.</text>
</comment>
<gene>
    <name evidence="1" type="ORF">G3N55_10845</name>
</gene>
<reference evidence="1 2" key="1">
    <citation type="submission" date="2020-02" db="EMBL/GenBank/DDBJ databases">
        <title>Comparative genomics of sulfur disproportionating microorganisms.</title>
        <authorList>
            <person name="Ward L.M."/>
            <person name="Bertran E."/>
            <person name="Johnston D.T."/>
        </authorList>
    </citation>
    <scope>NUCLEOTIDE SEQUENCE [LARGE SCALE GENOMIC DNA]</scope>
    <source>
        <strain evidence="1 2">DSM 100025</strain>
    </source>
</reference>
<evidence type="ECO:0000313" key="1">
    <source>
        <dbReference type="EMBL" id="NDY43335.1"/>
    </source>
</evidence>
<dbReference type="EMBL" id="JAAGRR010000152">
    <property type="protein sequence ID" value="NDY43335.1"/>
    <property type="molecule type" value="Genomic_DNA"/>
</dbReference>
<sequence length="188" mass="21454">MMVDTTQYTLFSGGLKGAEAEFGINAERWGLREVTLSFRGHEMARAKDVRVLSEEELRRGDISMEIVSKRMGRTYAEAEKIRRVLQSIFHMVNNGYQVFAVGWIQPDGTVKGGTGWGVELAKLFNRPLSVFDQDRNRWFTWDGHQWVPDDPAIVHKTFAGTGTRYLTEEGRRAIRDLFERSFGPPPQG</sequence>
<protein>
    <submittedName>
        <fullName evidence="1">Uncharacterized protein</fullName>
    </submittedName>
</protein>
<name>A0A6N9TPY9_DISTH</name>
<dbReference type="Proteomes" id="UP000469346">
    <property type="component" value="Unassembled WGS sequence"/>
</dbReference>
<dbReference type="AlphaFoldDB" id="A0A6N9TPY9"/>